<dbReference type="FunFam" id="3.40.50.300:FF:001068">
    <property type="entry name" value="RecBCD enzyme subunit RecC"/>
    <property type="match status" value="1"/>
</dbReference>
<sequence>MLRVYHSNRLDVLEELMEYLIEQHPQPDPFDPEVVLVQSTGMAQWLQMTLAKKFGISANIEFPLPASFIWDMFVRVLKDVPLESAFSKQSMSWKLMTLLPQMLERPEFALLRHYLDDDPDKRKCFQLATRVADLYDQYLVYRPNWLARWEAGETIDGIGESQQWQAPLWKALVELTDQLNQPQWHRANLYQRFISTLENAEQAPAGLPKRVFICGISALPPVYLEALQALGKHIDIHLLFTNPCRYYWGDIKDASYLAKLLSRQRQRTRTHEISPLFQDSVLAPSLFNDNGEQNTANPLLASWGKLGRDYLFLLSGLERFQELDAFVDITPDNLLHRIQRDLLELENHAVAGVDLETYETSASKRLLDPQDQSLTLHVCHSPQREVEVLHDRLLKMLEEDPDLTPRDIIVMVADIDSYSPFIQAVFGAARDKRRIPFAISDRRARQAHPALQAFISLLSLPDSRFTAEDVLALLEVPALAARFSIDEQGLRYLRQWVAEAGIRWGMDDDNVREFDLPVTGQHTWHFGLTRMLLGYAMESRVGEWQSILPYDESSGLIAELAGNLADLLMQLNLWRAGLSQDRPLVEWLPVCRDLLQSLFAPDSETEAALTLIEQQWQAMIEQGVASHYGDDVPLSLLRDEISSRLDQERISQRFLAGPVNFCTLMPMRSIPFKVVCLLGMNDGVYPRTLAPLGFDLMSDKPLKGDRSRRDDDRYLFLEALISAQHQLYISYIGRSVQDNAERFPSVLVEELVDYVAQSHYLPGDASLNCDESAQRVKQHLTRLHPRTPFEPENFRVGDERQSYAREWLPAACGEGQAQPSFIHPLTPFETTEITLEQLARFWRHPVRAFFQMRLRVNFHAEDVELMDAEPFTLDSLDKFYLNQDLLTALVEQQDPEPLFRRYKASGSLPYGPFGELFWEEQLAEMQTMADEIIALRCESENMEIDLEIEGHHITGWLPQVQQDGLLRWRPSVLRVEHGMQLWLEHLVYCACGRHGSSRLYGRKSTRWHFPPMEKEQAKAYLQTLIEGYKSGLTEPLIMLPQSGGEWLKACYNKETDAILWDEDTQHKARTKLIQAWTGSYNVEGEGADMWYQRLWRTLEQEYYDAIVEQAQRYLLPLFRFNQTE</sequence>
<dbReference type="FunFam" id="3.40.50.300:FF:001153">
    <property type="entry name" value="RecBCD enzyme subunit RecC"/>
    <property type="match status" value="1"/>
</dbReference>
<keyword evidence="13" id="KW-1185">Reference proteome</keyword>
<protein>
    <recommendedName>
        <fullName evidence="10">RecBCD enzyme subunit RecC</fullName>
    </recommendedName>
    <alternativeName>
        <fullName evidence="10">Exonuclease V subunit RecC</fullName>
        <shortName evidence="10">ExoV subunit RecC</shortName>
    </alternativeName>
    <alternativeName>
        <fullName evidence="10">Helicase/nuclease RecBCD subunit RecC</fullName>
    </alternativeName>
</protein>
<dbReference type="Gene3D" id="3.40.50.300">
    <property type="entry name" value="P-loop containing nucleotide triphosphate hydrolases"/>
    <property type="match status" value="2"/>
</dbReference>
<dbReference type="Gene3D" id="1.10.10.990">
    <property type="match status" value="1"/>
</dbReference>
<keyword evidence="6 10" id="KW-0269">Exonuclease</keyword>
<keyword evidence="1 10" id="KW-0540">Nuclease</keyword>
<dbReference type="SUPFAM" id="SSF52980">
    <property type="entry name" value="Restriction endonuclease-like"/>
    <property type="match status" value="1"/>
</dbReference>
<dbReference type="InterPro" id="IPR041500">
    <property type="entry name" value="RecC_C"/>
</dbReference>
<reference evidence="12 13" key="1">
    <citation type="submission" date="2012-02" db="EMBL/GenBank/DDBJ databases">
        <title>Whole genome shotgun sequence of Escherichia hermannii NBRC 105704.</title>
        <authorList>
            <person name="Yoshida I."/>
            <person name="Hosoyama A."/>
            <person name="Tsuchikane K."/>
            <person name="Katsumata H."/>
            <person name="Yamazaki S."/>
            <person name="Fujita N."/>
        </authorList>
    </citation>
    <scope>NUCLEOTIDE SEQUENCE [LARGE SCALE GENOMIC DNA]</scope>
    <source>
        <strain evidence="12 13">NBRC 105704</strain>
    </source>
</reference>
<dbReference type="Proteomes" id="UP000010297">
    <property type="component" value="Unassembled WGS sequence"/>
</dbReference>
<evidence type="ECO:0000256" key="5">
    <source>
        <dbReference type="ARBA" id="ARBA00022806"/>
    </source>
</evidence>
<keyword evidence="7 10" id="KW-0067">ATP-binding</keyword>
<gene>
    <name evidence="10 12" type="primary">recC</name>
    <name evidence="12" type="ORF">EH105704_02_04610</name>
</gene>
<dbReference type="NCBIfam" id="NF008289">
    <property type="entry name" value="PRK11069.1"/>
    <property type="match status" value="1"/>
</dbReference>
<organism evidence="12 13">
    <name type="scientific">Atlantibacter hermannii NBRC 105704</name>
    <dbReference type="NCBI Taxonomy" id="1115512"/>
    <lineage>
        <taxon>Bacteria</taxon>
        <taxon>Pseudomonadati</taxon>
        <taxon>Pseudomonadota</taxon>
        <taxon>Gammaproteobacteria</taxon>
        <taxon>Enterobacterales</taxon>
        <taxon>Enterobacteriaceae</taxon>
        <taxon>Atlantibacter</taxon>
    </lineage>
</organism>
<evidence type="ECO:0000256" key="2">
    <source>
        <dbReference type="ARBA" id="ARBA00022741"/>
    </source>
</evidence>
<keyword evidence="3 10" id="KW-0227">DNA damage</keyword>
<dbReference type="EMBL" id="BAFF01000002">
    <property type="protein sequence ID" value="GAB51433.1"/>
    <property type="molecule type" value="Genomic_DNA"/>
</dbReference>
<dbReference type="InterPro" id="IPR013986">
    <property type="entry name" value="DExx_box_DNA_helicase_dom_sf"/>
</dbReference>
<evidence type="ECO:0000256" key="7">
    <source>
        <dbReference type="ARBA" id="ARBA00022840"/>
    </source>
</evidence>
<comment type="similarity">
    <text evidence="10">Belongs to the RecC family.</text>
</comment>
<evidence type="ECO:0000256" key="10">
    <source>
        <dbReference type="HAMAP-Rule" id="MF_01486"/>
    </source>
</evidence>
<dbReference type="Pfam" id="PF17946">
    <property type="entry name" value="RecC_C"/>
    <property type="match status" value="1"/>
</dbReference>
<evidence type="ECO:0000256" key="9">
    <source>
        <dbReference type="ARBA" id="ARBA00023204"/>
    </source>
</evidence>
<dbReference type="Pfam" id="PF04257">
    <property type="entry name" value="Exonuc_V_gamma"/>
    <property type="match status" value="1"/>
</dbReference>
<keyword evidence="9 10" id="KW-0234">DNA repair</keyword>
<accession>H5V0C5</accession>
<dbReference type="RefSeq" id="WP_002434559.1">
    <property type="nucleotide sequence ID" value="NZ_BAFF01000002.1"/>
</dbReference>
<keyword evidence="2 10" id="KW-0547">Nucleotide-binding</keyword>
<dbReference type="InterPro" id="IPR006697">
    <property type="entry name" value="RecC"/>
</dbReference>
<keyword evidence="8 10" id="KW-0238">DNA-binding</keyword>
<dbReference type="GO" id="GO:0005524">
    <property type="term" value="F:ATP binding"/>
    <property type="evidence" value="ECO:0007669"/>
    <property type="project" value="UniProtKB-UniRule"/>
</dbReference>
<comment type="miscellaneous">
    <text evidence="10">In the RecBCD complex, RecB has a slow 3'-5' helicase, an exonuclease activity and loads RecA onto ssDNA, RecD has a fast 5'-3' helicase activity, while RecC stimulates the ATPase and processivity of the RecB helicase and contributes to recognition of the Chi site.</text>
</comment>
<comment type="subunit">
    <text evidence="10">Heterotrimer of RecB, RecC and RecD. All subunits contribute to DNA-binding.</text>
</comment>
<dbReference type="CDD" id="cd22353">
    <property type="entry name" value="RecC_C-like"/>
    <property type="match status" value="1"/>
</dbReference>
<comment type="function">
    <text evidence="10">A helicase/nuclease that prepares dsDNA breaks (DSB) for recombinational DNA repair. Binds to DSBs and unwinds DNA via a highly rapid and processive ATP-dependent bidirectional helicase activity. Unwinds dsDNA until it encounters a Chi (crossover hotspot instigator) sequence from the 3' direction. Cuts ssDNA a few nucleotides 3' to the Chi site. The properties and activities of the enzyme are changed at Chi. The Chi-altered holoenzyme produces a long 3'-ssDNA overhang and facilitates RecA-binding to the ssDNA for homologous DNA recombination and repair. Holoenzyme degrades any linearized DNA that is unable to undergo homologous recombination. In the holoenzyme this subunit recognizes the wild-type Chi sequence, and when added to isolated RecB increases its ATP-dependent helicase processivity.</text>
</comment>
<dbReference type="eggNOG" id="COG1330">
    <property type="taxonomic scope" value="Bacteria"/>
</dbReference>
<dbReference type="Gene3D" id="3.40.50.10930">
    <property type="match status" value="1"/>
</dbReference>
<keyword evidence="4 10" id="KW-0378">Hydrolase</keyword>
<evidence type="ECO:0000256" key="3">
    <source>
        <dbReference type="ARBA" id="ARBA00022763"/>
    </source>
</evidence>
<dbReference type="HAMAP" id="MF_01486">
    <property type="entry name" value="RecC"/>
    <property type="match status" value="1"/>
</dbReference>
<evidence type="ECO:0000256" key="1">
    <source>
        <dbReference type="ARBA" id="ARBA00022722"/>
    </source>
</evidence>
<dbReference type="GeneID" id="92827268"/>
<evidence type="ECO:0000256" key="4">
    <source>
        <dbReference type="ARBA" id="ARBA00022801"/>
    </source>
</evidence>
<evidence type="ECO:0000313" key="13">
    <source>
        <dbReference type="Proteomes" id="UP000010297"/>
    </source>
</evidence>
<evidence type="ECO:0000259" key="11">
    <source>
        <dbReference type="Pfam" id="PF17946"/>
    </source>
</evidence>
<dbReference type="Gene3D" id="1.10.10.160">
    <property type="match status" value="1"/>
</dbReference>
<dbReference type="PANTHER" id="PTHR30591:SF1">
    <property type="entry name" value="RECBCD ENZYME SUBUNIT RECC"/>
    <property type="match status" value="1"/>
</dbReference>
<dbReference type="GO" id="GO:0003678">
    <property type="term" value="F:DNA helicase activity"/>
    <property type="evidence" value="ECO:0007669"/>
    <property type="project" value="UniProtKB-UniRule"/>
</dbReference>
<dbReference type="AlphaFoldDB" id="H5V0C5"/>
<dbReference type="NCBIfam" id="TIGR01450">
    <property type="entry name" value="recC"/>
    <property type="match status" value="1"/>
</dbReference>
<proteinExistence type="inferred from homology"/>
<dbReference type="GO" id="GO:0009338">
    <property type="term" value="C:exodeoxyribonuclease V complex"/>
    <property type="evidence" value="ECO:0007669"/>
    <property type="project" value="InterPro"/>
</dbReference>
<keyword evidence="5 10" id="KW-0347">Helicase</keyword>
<dbReference type="PIRSF" id="PIRSF000980">
    <property type="entry name" value="RecC"/>
    <property type="match status" value="1"/>
</dbReference>
<dbReference type="GO" id="GO:0008854">
    <property type="term" value="F:exodeoxyribonuclease V activity"/>
    <property type="evidence" value="ECO:0007669"/>
    <property type="project" value="InterPro"/>
</dbReference>
<dbReference type="InterPro" id="IPR027417">
    <property type="entry name" value="P-loop_NTPase"/>
</dbReference>
<feature type="domain" description="RecC C-terminal" evidence="11">
    <location>
        <begin position="831"/>
        <end position="1050"/>
    </location>
</feature>
<comment type="caution">
    <text evidence="12">The sequence shown here is derived from an EMBL/GenBank/DDBJ whole genome shotgun (WGS) entry which is preliminary data.</text>
</comment>
<dbReference type="InterPro" id="IPR011335">
    <property type="entry name" value="Restrct_endonuc-II-like"/>
</dbReference>
<name>H5V0C5_ATLHE</name>
<dbReference type="GO" id="GO:0000724">
    <property type="term" value="P:double-strand break repair via homologous recombination"/>
    <property type="evidence" value="ECO:0007669"/>
    <property type="project" value="UniProtKB-UniRule"/>
</dbReference>
<evidence type="ECO:0000256" key="6">
    <source>
        <dbReference type="ARBA" id="ARBA00022839"/>
    </source>
</evidence>
<evidence type="ECO:0000256" key="8">
    <source>
        <dbReference type="ARBA" id="ARBA00023125"/>
    </source>
</evidence>
<dbReference type="SUPFAM" id="SSF52540">
    <property type="entry name" value="P-loop containing nucleoside triphosphate hydrolases"/>
    <property type="match status" value="2"/>
</dbReference>
<dbReference type="PANTHER" id="PTHR30591">
    <property type="entry name" value="RECBCD ENZYME SUBUNIT RECC"/>
    <property type="match status" value="1"/>
</dbReference>
<evidence type="ECO:0000313" key="12">
    <source>
        <dbReference type="EMBL" id="GAB51433.1"/>
    </source>
</evidence>
<dbReference type="FunFam" id="1.10.10.160:FF:000003">
    <property type="entry name" value="RecBCD enzyme subunit RecC"/>
    <property type="match status" value="1"/>
</dbReference>
<dbReference type="GO" id="GO:0003677">
    <property type="term" value="F:DNA binding"/>
    <property type="evidence" value="ECO:0007669"/>
    <property type="project" value="UniProtKB-UniRule"/>
</dbReference>